<protein>
    <submittedName>
        <fullName evidence="5">AraC family transcriptional regulator</fullName>
    </submittedName>
</protein>
<dbReference type="InterPro" id="IPR003313">
    <property type="entry name" value="AraC-bd"/>
</dbReference>
<dbReference type="InterPro" id="IPR018062">
    <property type="entry name" value="HTH_AraC-typ_CS"/>
</dbReference>
<dbReference type="Gene3D" id="2.60.120.10">
    <property type="entry name" value="Jelly Rolls"/>
    <property type="match status" value="1"/>
</dbReference>
<dbReference type="InterPro" id="IPR011051">
    <property type="entry name" value="RmlC_Cupin_sf"/>
</dbReference>
<dbReference type="PROSITE" id="PS00041">
    <property type="entry name" value="HTH_ARAC_FAMILY_1"/>
    <property type="match status" value="1"/>
</dbReference>
<sequence>MVWVAHPVKPQIQLPAFYSLFEIHYDRGYEFPGESHNFWECLYVKEGEVCVSGDERVYDLGRGFIIFHKPLELHKFIVTGERGADLFIFSFAAEGPLTGWLSEKVFALTQLQQELLWKLYAFARQNAGAGGDVGSDGAAGADSYCRYLKPFGRLPAYSQTVASLLELFMLSLAETGSVSSVSSDPEAVLFSHAVNYLNSNIHRQPSVPETARFCGVSESGLKRLFDKYAGISVHKYLLKLKIKAAVQLLESGQTVSRTAQELGFNTQSYFSRAFKRETGLAPSQAQKKPVKCRLP</sequence>
<organism evidence="5 6">
    <name type="scientific">Candidatus Eisenbergiella stercorigallinarum</name>
    <dbReference type="NCBI Taxonomy" id="2838557"/>
    <lineage>
        <taxon>Bacteria</taxon>
        <taxon>Bacillati</taxon>
        <taxon>Bacillota</taxon>
        <taxon>Clostridia</taxon>
        <taxon>Lachnospirales</taxon>
        <taxon>Lachnospiraceae</taxon>
        <taxon>Eisenbergiella</taxon>
    </lineage>
</organism>
<dbReference type="PRINTS" id="PR00032">
    <property type="entry name" value="HTHARAC"/>
</dbReference>
<dbReference type="Pfam" id="PF02311">
    <property type="entry name" value="AraC_binding"/>
    <property type="match status" value="1"/>
</dbReference>
<evidence type="ECO:0000313" key="6">
    <source>
        <dbReference type="Proteomes" id="UP000823851"/>
    </source>
</evidence>
<accession>A0A9D2TYJ2</accession>
<evidence type="ECO:0000256" key="2">
    <source>
        <dbReference type="ARBA" id="ARBA00023125"/>
    </source>
</evidence>
<dbReference type="SUPFAM" id="SSF51182">
    <property type="entry name" value="RmlC-like cupins"/>
    <property type="match status" value="1"/>
</dbReference>
<dbReference type="InterPro" id="IPR014710">
    <property type="entry name" value="RmlC-like_jellyroll"/>
</dbReference>
<dbReference type="SUPFAM" id="SSF46689">
    <property type="entry name" value="Homeodomain-like"/>
    <property type="match status" value="2"/>
</dbReference>
<evidence type="ECO:0000256" key="1">
    <source>
        <dbReference type="ARBA" id="ARBA00023015"/>
    </source>
</evidence>
<dbReference type="AlphaFoldDB" id="A0A9D2TYJ2"/>
<dbReference type="InterPro" id="IPR009057">
    <property type="entry name" value="Homeodomain-like_sf"/>
</dbReference>
<name>A0A9D2TYJ2_9FIRM</name>
<dbReference type="GO" id="GO:0043565">
    <property type="term" value="F:sequence-specific DNA binding"/>
    <property type="evidence" value="ECO:0007669"/>
    <property type="project" value="InterPro"/>
</dbReference>
<comment type="caution">
    <text evidence="5">The sequence shown here is derived from an EMBL/GenBank/DDBJ whole genome shotgun (WGS) entry which is preliminary data.</text>
</comment>
<keyword evidence="3" id="KW-0804">Transcription</keyword>
<dbReference type="EMBL" id="DWUW01000120">
    <property type="protein sequence ID" value="HJD31120.1"/>
    <property type="molecule type" value="Genomic_DNA"/>
</dbReference>
<dbReference type="InterPro" id="IPR018060">
    <property type="entry name" value="HTH_AraC"/>
</dbReference>
<reference evidence="5" key="1">
    <citation type="journal article" date="2021" name="PeerJ">
        <title>Extensive microbial diversity within the chicken gut microbiome revealed by metagenomics and culture.</title>
        <authorList>
            <person name="Gilroy R."/>
            <person name="Ravi A."/>
            <person name="Getino M."/>
            <person name="Pursley I."/>
            <person name="Horton D.L."/>
            <person name="Alikhan N.F."/>
            <person name="Baker D."/>
            <person name="Gharbi K."/>
            <person name="Hall N."/>
            <person name="Watson M."/>
            <person name="Adriaenssens E.M."/>
            <person name="Foster-Nyarko E."/>
            <person name="Jarju S."/>
            <person name="Secka A."/>
            <person name="Antonio M."/>
            <person name="Oren A."/>
            <person name="Chaudhuri R.R."/>
            <person name="La Ragione R."/>
            <person name="Hildebrand F."/>
            <person name="Pallen M.J."/>
        </authorList>
    </citation>
    <scope>NUCLEOTIDE SEQUENCE</scope>
    <source>
        <strain evidence="5">ChiHjej8B7-25341</strain>
    </source>
</reference>
<feature type="domain" description="HTH araC/xylS-type" evidence="4">
    <location>
        <begin position="191"/>
        <end position="288"/>
    </location>
</feature>
<dbReference type="PANTHER" id="PTHR43280:SF2">
    <property type="entry name" value="HTH-TYPE TRANSCRIPTIONAL REGULATOR EXSA"/>
    <property type="match status" value="1"/>
</dbReference>
<dbReference type="SMART" id="SM00342">
    <property type="entry name" value="HTH_ARAC"/>
    <property type="match status" value="1"/>
</dbReference>
<keyword evidence="1" id="KW-0805">Transcription regulation</keyword>
<evidence type="ECO:0000259" key="4">
    <source>
        <dbReference type="PROSITE" id="PS01124"/>
    </source>
</evidence>
<dbReference type="Pfam" id="PF12833">
    <property type="entry name" value="HTH_18"/>
    <property type="match status" value="1"/>
</dbReference>
<evidence type="ECO:0000313" key="5">
    <source>
        <dbReference type="EMBL" id="HJD31120.1"/>
    </source>
</evidence>
<dbReference type="GO" id="GO:0003700">
    <property type="term" value="F:DNA-binding transcription factor activity"/>
    <property type="evidence" value="ECO:0007669"/>
    <property type="project" value="InterPro"/>
</dbReference>
<reference evidence="5" key="2">
    <citation type="submission" date="2021-04" db="EMBL/GenBank/DDBJ databases">
        <authorList>
            <person name="Gilroy R."/>
        </authorList>
    </citation>
    <scope>NUCLEOTIDE SEQUENCE</scope>
    <source>
        <strain evidence="5">ChiHjej8B7-25341</strain>
    </source>
</reference>
<dbReference type="Gene3D" id="1.10.10.60">
    <property type="entry name" value="Homeodomain-like"/>
    <property type="match status" value="1"/>
</dbReference>
<dbReference type="InterPro" id="IPR020449">
    <property type="entry name" value="Tscrpt_reg_AraC-type_HTH"/>
</dbReference>
<evidence type="ECO:0000256" key="3">
    <source>
        <dbReference type="ARBA" id="ARBA00023163"/>
    </source>
</evidence>
<dbReference type="PROSITE" id="PS01124">
    <property type="entry name" value="HTH_ARAC_FAMILY_2"/>
    <property type="match status" value="1"/>
</dbReference>
<keyword evidence="2" id="KW-0238">DNA-binding</keyword>
<proteinExistence type="predicted"/>
<dbReference type="Proteomes" id="UP000823851">
    <property type="component" value="Unassembled WGS sequence"/>
</dbReference>
<dbReference type="PANTHER" id="PTHR43280">
    <property type="entry name" value="ARAC-FAMILY TRANSCRIPTIONAL REGULATOR"/>
    <property type="match status" value="1"/>
</dbReference>
<gene>
    <name evidence="5" type="ORF">H9912_04170</name>
</gene>